<evidence type="ECO:0000256" key="1">
    <source>
        <dbReference type="SAM" id="MobiDB-lite"/>
    </source>
</evidence>
<feature type="region of interest" description="Disordered" evidence="1">
    <location>
        <begin position="279"/>
        <end position="334"/>
    </location>
</feature>
<sequence length="334" mass="35966">MPEIIAQGAYRMNHVWTVTFKDADAVKKIVSLGDLKVKSARCLVIHHANGDVRIKFHWLLQSVPDDDVRLAFAAFGNVTDVSRERRRAQGMFDKGSTTKLVTLKLNAGVRLDDLLHQVSGSGELALVVVPGRAPLCLRCHGKGHNRREGRVPRCGTCQRFGHEVGQCPRTYANVTGPGNDDRSSELYMGEAQEGEAQEASQAGKPAAVLTKPPLDVQVAAEPCTSVSTTPSLQKDAGQEESAAFKGVSKELTTDGSNSVSTEADTIDISRGEVGVGACLVAGKHSREQKDVEEEQSNASASEEPPSKTAGMRRPTFKPPPNVPSEPRQTRKPLP</sequence>
<comment type="caution">
    <text evidence="2">The sequence shown here is derived from an EMBL/GenBank/DDBJ whole genome shotgun (WGS) entry which is preliminary data.</text>
</comment>
<dbReference type="EMBL" id="JARKHS020018477">
    <property type="protein sequence ID" value="KAK8772314.1"/>
    <property type="molecule type" value="Genomic_DNA"/>
</dbReference>
<keyword evidence="3" id="KW-1185">Reference proteome</keyword>
<evidence type="ECO:0000313" key="3">
    <source>
        <dbReference type="Proteomes" id="UP001321473"/>
    </source>
</evidence>
<proteinExistence type="predicted"/>
<accession>A0AAQ4ECB6</accession>
<dbReference type="AlphaFoldDB" id="A0AAQ4ECB6"/>
<organism evidence="2 3">
    <name type="scientific">Amblyomma americanum</name>
    <name type="common">Lone star tick</name>
    <dbReference type="NCBI Taxonomy" id="6943"/>
    <lineage>
        <taxon>Eukaryota</taxon>
        <taxon>Metazoa</taxon>
        <taxon>Ecdysozoa</taxon>
        <taxon>Arthropoda</taxon>
        <taxon>Chelicerata</taxon>
        <taxon>Arachnida</taxon>
        <taxon>Acari</taxon>
        <taxon>Parasitiformes</taxon>
        <taxon>Ixodida</taxon>
        <taxon>Ixodoidea</taxon>
        <taxon>Ixodidae</taxon>
        <taxon>Amblyomminae</taxon>
        <taxon>Amblyomma</taxon>
    </lineage>
</organism>
<evidence type="ECO:0000313" key="2">
    <source>
        <dbReference type="EMBL" id="KAK8772314.1"/>
    </source>
</evidence>
<gene>
    <name evidence="2" type="ORF">V5799_024441</name>
</gene>
<dbReference type="Proteomes" id="UP001321473">
    <property type="component" value="Unassembled WGS sequence"/>
</dbReference>
<dbReference type="Gene3D" id="4.10.60.10">
    <property type="entry name" value="Zinc finger, CCHC-type"/>
    <property type="match status" value="1"/>
</dbReference>
<name>A0AAQ4ECB6_AMBAM</name>
<protein>
    <submittedName>
        <fullName evidence="2">Uncharacterized protein</fullName>
    </submittedName>
</protein>
<reference evidence="2 3" key="1">
    <citation type="journal article" date="2023" name="Arcadia Sci">
        <title>De novo assembly of a long-read Amblyomma americanum tick genome.</title>
        <authorList>
            <person name="Chou S."/>
            <person name="Poskanzer K.E."/>
            <person name="Rollins M."/>
            <person name="Thuy-Boun P.S."/>
        </authorList>
    </citation>
    <scope>NUCLEOTIDE SEQUENCE [LARGE SCALE GENOMIC DNA]</scope>
    <source>
        <strain evidence="2">F_SG_1</strain>
        <tissue evidence="2">Salivary glands</tissue>
    </source>
</reference>